<sequence length="36" mass="4456">MERIKRLIPITRIELKKKMELKKKYKSLIPKAKRVF</sequence>
<dbReference type="EMBL" id="JAAIUW010000010">
    <property type="protein sequence ID" value="KAF7811699.1"/>
    <property type="molecule type" value="Genomic_DNA"/>
</dbReference>
<protein>
    <submittedName>
        <fullName evidence="1">Uncharacterized protein</fullName>
    </submittedName>
</protein>
<evidence type="ECO:0000313" key="2">
    <source>
        <dbReference type="Proteomes" id="UP000634136"/>
    </source>
</evidence>
<dbReference type="Proteomes" id="UP000634136">
    <property type="component" value="Unassembled WGS sequence"/>
</dbReference>
<proteinExistence type="predicted"/>
<evidence type="ECO:0000313" key="1">
    <source>
        <dbReference type="EMBL" id="KAF7811699.1"/>
    </source>
</evidence>
<organism evidence="1 2">
    <name type="scientific">Senna tora</name>
    <dbReference type="NCBI Taxonomy" id="362788"/>
    <lineage>
        <taxon>Eukaryota</taxon>
        <taxon>Viridiplantae</taxon>
        <taxon>Streptophyta</taxon>
        <taxon>Embryophyta</taxon>
        <taxon>Tracheophyta</taxon>
        <taxon>Spermatophyta</taxon>
        <taxon>Magnoliopsida</taxon>
        <taxon>eudicotyledons</taxon>
        <taxon>Gunneridae</taxon>
        <taxon>Pentapetalae</taxon>
        <taxon>rosids</taxon>
        <taxon>fabids</taxon>
        <taxon>Fabales</taxon>
        <taxon>Fabaceae</taxon>
        <taxon>Caesalpinioideae</taxon>
        <taxon>Cassia clade</taxon>
        <taxon>Senna</taxon>
    </lineage>
</organism>
<comment type="caution">
    <text evidence="1">The sequence shown here is derived from an EMBL/GenBank/DDBJ whole genome shotgun (WGS) entry which is preliminary data.</text>
</comment>
<reference evidence="1" key="1">
    <citation type="submission" date="2020-09" db="EMBL/GenBank/DDBJ databases">
        <title>Genome-Enabled Discovery of Anthraquinone Biosynthesis in Senna tora.</title>
        <authorList>
            <person name="Kang S.-H."/>
            <person name="Pandey R.P."/>
            <person name="Lee C.-M."/>
            <person name="Sim J.-S."/>
            <person name="Jeong J.-T."/>
            <person name="Choi B.-S."/>
            <person name="Jung M."/>
            <person name="Ginzburg D."/>
            <person name="Zhao K."/>
            <person name="Won S.Y."/>
            <person name="Oh T.-J."/>
            <person name="Yu Y."/>
            <person name="Kim N.-H."/>
            <person name="Lee O.R."/>
            <person name="Lee T.-H."/>
            <person name="Bashyal P."/>
            <person name="Kim T.-S."/>
            <person name="Lee W.-H."/>
            <person name="Kawkins C."/>
            <person name="Kim C.-K."/>
            <person name="Kim J.S."/>
            <person name="Ahn B.O."/>
            <person name="Rhee S.Y."/>
            <person name="Sohng J.K."/>
        </authorList>
    </citation>
    <scope>NUCLEOTIDE SEQUENCE</scope>
    <source>
        <tissue evidence="1">Leaf</tissue>
    </source>
</reference>
<keyword evidence="2" id="KW-1185">Reference proteome</keyword>
<name>A0A834WC19_9FABA</name>
<gene>
    <name evidence="1" type="ORF">G2W53_032675</name>
</gene>
<accession>A0A834WC19</accession>
<dbReference type="AlphaFoldDB" id="A0A834WC19"/>